<organism evidence="1 2">
    <name type="scientific">Megaselia scalaris</name>
    <name type="common">Humpbacked fly</name>
    <name type="synonym">Phora scalaris</name>
    <dbReference type="NCBI Taxonomy" id="36166"/>
    <lineage>
        <taxon>Eukaryota</taxon>
        <taxon>Metazoa</taxon>
        <taxon>Ecdysozoa</taxon>
        <taxon>Arthropoda</taxon>
        <taxon>Hexapoda</taxon>
        <taxon>Insecta</taxon>
        <taxon>Pterygota</taxon>
        <taxon>Neoptera</taxon>
        <taxon>Endopterygota</taxon>
        <taxon>Diptera</taxon>
        <taxon>Brachycera</taxon>
        <taxon>Muscomorpha</taxon>
        <taxon>Platypezoidea</taxon>
        <taxon>Phoridae</taxon>
        <taxon>Megaseliini</taxon>
        <taxon>Megaselia</taxon>
    </lineage>
</organism>
<reference evidence="2" key="1">
    <citation type="submission" date="2013-02" db="EMBL/GenBank/DDBJ databases">
        <authorList>
            <person name="Hughes D."/>
        </authorList>
    </citation>
    <scope>NUCLEOTIDE SEQUENCE</scope>
    <source>
        <strain>Durham</strain>
        <strain evidence="2">NC isolate 2 -- Noor lab</strain>
    </source>
</reference>
<dbReference type="AlphaFoldDB" id="T1GTK1"/>
<evidence type="ECO:0000313" key="1">
    <source>
        <dbReference type="EnsemblMetazoa" id="MESCA007035-PA"/>
    </source>
</evidence>
<dbReference type="HOGENOM" id="CLU_2402161_0_0_1"/>
<name>T1GTK1_MEGSC</name>
<dbReference type="Proteomes" id="UP000015102">
    <property type="component" value="Unassembled WGS sequence"/>
</dbReference>
<proteinExistence type="predicted"/>
<protein>
    <submittedName>
        <fullName evidence="1">Uncharacterized protein</fullName>
    </submittedName>
</protein>
<dbReference type="EMBL" id="CAQQ02113411">
    <property type="status" value="NOT_ANNOTATED_CDS"/>
    <property type="molecule type" value="Genomic_DNA"/>
</dbReference>
<dbReference type="EMBL" id="CAQQ02113412">
    <property type="status" value="NOT_ANNOTATED_CDS"/>
    <property type="molecule type" value="Genomic_DNA"/>
</dbReference>
<accession>T1GTK1</accession>
<dbReference type="EnsemblMetazoa" id="MESCA007035-RA">
    <property type="protein sequence ID" value="MESCA007035-PA"/>
    <property type="gene ID" value="MESCA007035"/>
</dbReference>
<sequence>MKASKIPRVSASVNVDQKICLAMIILPATGRPFRISKGIFGKQTLAGMKIVRKCGNILKDTDFPESTENILETHERVGSLTAEACGELFEMRG</sequence>
<keyword evidence="2" id="KW-1185">Reference proteome</keyword>
<evidence type="ECO:0000313" key="2">
    <source>
        <dbReference type="Proteomes" id="UP000015102"/>
    </source>
</evidence>
<reference evidence="1" key="2">
    <citation type="submission" date="2015-06" db="UniProtKB">
        <authorList>
            <consortium name="EnsemblMetazoa"/>
        </authorList>
    </citation>
    <scope>IDENTIFICATION</scope>
</reference>